<name>A0ABN2AZX1_9ACTN</name>
<comment type="caution">
    <text evidence="7">The sequence shown here is derived from an EMBL/GenBank/DDBJ whole genome shotgun (WGS) entry which is preliminary data.</text>
</comment>
<feature type="domain" description="HTH tetR-type" evidence="6">
    <location>
        <begin position="11"/>
        <end position="71"/>
    </location>
</feature>
<dbReference type="InterPro" id="IPR023772">
    <property type="entry name" value="DNA-bd_HTH_TetR-type_CS"/>
</dbReference>
<dbReference type="EMBL" id="BAAAOR010000026">
    <property type="protein sequence ID" value="GAA1529418.1"/>
    <property type="molecule type" value="Genomic_DNA"/>
</dbReference>
<evidence type="ECO:0000256" key="4">
    <source>
        <dbReference type="ARBA" id="ARBA00023163"/>
    </source>
</evidence>
<dbReference type="PANTHER" id="PTHR30055">
    <property type="entry name" value="HTH-TYPE TRANSCRIPTIONAL REGULATOR RUTR"/>
    <property type="match status" value="1"/>
</dbReference>
<gene>
    <name evidence="7" type="ORF">GCM10009788_36080</name>
</gene>
<evidence type="ECO:0000256" key="3">
    <source>
        <dbReference type="ARBA" id="ARBA00023125"/>
    </source>
</evidence>
<accession>A0ABN2AZX1</accession>
<dbReference type="PANTHER" id="PTHR30055:SF234">
    <property type="entry name" value="HTH-TYPE TRANSCRIPTIONAL REGULATOR BETI"/>
    <property type="match status" value="1"/>
</dbReference>
<dbReference type="SUPFAM" id="SSF46689">
    <property type="entry name" value="Homeodomain-like"/>
    <property type="match status" value="1"/>
</dbReference>
<proteinExistence type="predicted"/>
<dbReference type="Gene3D" id="1.10.357.10">
    <property type="entry name" value="Tetracycline Repressor, domain 2"/>
    <property type="match status" value="1"/>
</dbReference>
<dbReference type="PROSITE" id="PS50977">
    <property type="entry name" value="HTH_TETR_2"/>
    <property type="match status" value="1"/>
</dbReference>
<evidence type="ECO:0000256" key="5">
    <source>
        <dbReference type="PROSITE-ProRule" id="PRU00335"/>
    </source>
</evidence>
<dbReference type="PROSITE" id="PS01081">
    <property type="entry name" value="HTH_TETR_1"/>
    <property type="match status" value="1"/>
</dbReference>
<keyword evidence="8" id="KW-1185">Reference proteome</keyword>
<dbReference type="InterPro" id="IPR036271">
    <property type="entry name" value="Tet_transcr_reg_TetR-rel_C_sf"/>
</dbReference>
<keyword evidence="4" id="KW-0804">Transcription</keyword>
<reference evidence="7 8" key="1">
    <citation type="journal article" date="2019" name="Int. J. Syst. Evol. Microbiol.">
        <title>The Global Catalogue of Microorganisms (GCM) 10K type strain sequencing project: providing services to taxonomists for standard genome sequencing and annotation.</title>
        <authorList>
            <consortium name="The Broad Institute Genomics Platform"/>
            <consortium name="The Broad Institute Genome Sequencing Center for Infectious Disease"/>
            <person name="Wu L."/>
            <person name="Ma J."/>
        </authorList>
    </citation>
    <scope>NUCLEOTIDE SEQUENCE [LARGE SCALE GENOMIC DNA]</scope>
    <source>
        <strain evidence="7 8">JCM 14942</strain>
    </source>
</reference>
<dbReference type="Proteomes" id="UP001500842">
    <property type="component" value="Unassembled WGS sequence"/>
</dbReference>
<dbReference type="InterPro" id="IPR001647">
    <property type="entry name" value="HTH_TetR"/>
</dbReference>
<protein>
    <recommendedName>
        <fullName evidence="6">HTH tetR-type domain-containing protein</fullName>
    </recommendedName>
</protein>
<dbReference type="RefSeq" id="WP_219996354.1">
    <property type="nucleotide sequence ID" value="NZ_BAAAOR010000026.1"/>
</dbReference>
<keyword evidence="1" id="KW-0678">Repressor</keyword>
<keyword evidence="2" id="KW-0805">Transcription regulation</keyword>
<feature type="DNA-binding region" description="H-T-H motif" evidence="5">
    <location>
        <begin position="34"/>
        <end position="53"/>
    </location>
</feature>
<evidence type="ECO:0000313" key="7">
    <source>
        <dbReference type="EMBL" id="GAA1529418.1"/>
    </source>
</evidence>
<dbReference type="Pfam" id="PF13977">
    <property type="entry name" value="TetR_C_6"/>
    <property type="match status" value="1"/>
</dbReference>
<dbReference type="InterPro" id="IPR050109">
    <property type="entry name" value="HTH-type_TetR-like_transc_reg"/>
</dbReference>
<sequence>MARTVDPVRHEQRRLQIIDAALTRFAEDGYAGATTAAICRTAGIGSGTFFHYFPTKSALLVAILEYGTAETTAWFAARRDRDDARRVLLDYVAHTADELTDPRLPGFVRAVASVMGEPDVAVALAADERAQRRGIATWVRRAQRGGEVRTDLSASRLADWVFLLVDGFTGRLASDPAFSVRRERGVLLDAVDRLLAP</sequence>
<dbReference type="Pfam" id="PF00440">
    <property type="entry name" value="TetR_N"/>
    <property type="match status" value="1"/>
</dbReference>
<evidence type="ECO:0000313" key="8">
    <source>
        <dbReference type="Proteomes" id="UP001500842"/>
    </source>
</evidence>
<organism evidence="7 8">
    <name type="scientific">Nocardioides humi</name>
    <dbReference type="NCBI Taxonomy" id="449461"/>
    <lineage>
        <taxon>Bacteria</taxon>
        <taxon>Bacillati</taxon>
        <taxon>Actinomycetota</taxon>
        <taxon>Actinomycetes</taxon>
        <taxon>Propionibacteriales</taxon>
        <taxon>Nocardioidaceae</taxon>
        <taxon>Nocardioides</taxon>
    </lineage>
</organism>
<dbReference type="PRINTS" id="PR00455">
    <property type="entry name" value="HTHTETR"/>
</dbReference>
<dbReference type="InterPro" id="IPR039538">
    <property type="entry name" value="BetI_C"/>
</dbReference>
<dbReference type="InterPro" id="IPR009057">
    <property type="entry name" value="Homeodomain-like_sf"/>
</dbReference>
<evidence type="ECO:0000256" key="1">
    <source>
        <dbReference type="ARBA" id="ARBA00022491"/>
    </source>
</evidence>
<evidence type="ECO:0000259" key="6">
    <source>
        <dbReference type="PROSITE" id="PS50977"/>
    </source>
</evidence>
<keyword evidence="3 5" id="KW-0238">DNA-binding</keyword>
<evidence type="ECO:0000256" key="2">
    <source>
        <dbReference type="ARBA" id="ARBA00023015"/>
    </source>
</evidence>
<dbReference type="SUPFAM" id="SSF48498">
    <property type="entry name" value="Tetracyclin repressor-like, C-terminal domain"/>
    <property type="match status" value="1"/>
</dbReference>